<evidence type="ECO:0000259" key="1">
    <source>
        <dbReference type="Pfam" id="PF11860"/>
    </source>
</evidence>
<evidence type="ECO:0000313" key="2">
    <source>
        <dbReference type="EMBL" id="HIX04170.1"/>
    </source>
</evidence>
<sequence length="206" mass="23377">MKTLRLTDCDFAAAAERLGTDVPSLRAVHEVETGSSNGFWAPGKPIILFEGHVFWKQLEQRGISPAPLAAGNESILYPRWTRRYYGTEREEYARLARALRIHEEAALMSASWGMFQIMGFNHKACGFASVHDFVRAMSQSPQAQLLAFVGFVEQRGLVPFLREHRWGDFARRYNGPGYVYNRYDLKLREAYERWGGRAGTMPLAAG</sequence>
<dbReference type="InterPro" id="IPR024408">
    <property type="entry name" value="Muramidase"/>
</dbReference>
<dbReference type="Pfam" id="PF11860">
    <property type="entry name" value="Muramidase"/>
    <property type="match status" value="1"/>
</dbReference>
<evidence type="ECO:0000313" key="3">
    <source>
        <dbReference type="Proteomes" id="UP000824202"/>
    </source>
</evidence>
<comment type="caution">
    <text evidence="2">The sequence shown here is derived from an EMBL/GenBank/DDBJ whole genome shotgun (WGS) entry which is preliminary data.</text>
</comment>
<accession>A0A9D1V151</accession>
<gene>
    <name evidence="2" type="ORF">H9863_08690</name>
</gene>
<reference evidence="2" key="2">
    <citation type="submission" date="2021-04" db="EMBL/GenBank/DDBJ databases">
        <authorList>
            <person name="Gilroy R."/>
        </authorList>
    </citation>
    <scope>NUCLEOTIDE SEQUENCE</scope>
    <source>
        <strain evidence="2">23274</strain>
    </source>
</reference>
<name>A0A9D1V151_9BACT</name>
<proteinExistence type="predicted"/>
<feature type="domain" description="N-acetylmuramidase" evidence="1">
    <location>
        <begin position="22"/>
        <end position="194"/>
    </location>
</feature>
<protein>
    <submittedName>
        <fullName evidence="2">N-acetylmuramidase family protein</fullName>
    </submittedName>
</protein>
<dbReference type="EMBL" id="DXFT01000168">
    <property type="protein sequence ID" value="HIX04170.1"/>
    <property type="molecule type" value="Genomic_DNA"/>
</dbReference>
<reference evidence="2" key="1">
    <citation type="journal article" date="2021" name="PeerJ">
        <title>Extensive microbial diversity within the chicken gut microbiome revealed by metagenomics and culture.</title>
        <authorList>
            <person name="Gilroy R."/>
            <person name="Ravi A."/>
            <person name="Getino M."/>
            <person name="Pursley I."/>
            <person name="Horton D.L."/>
            <person name="Alikhan N.F."/>
            <person name="Baker D."/>
            <person name="Gharbi K."/>
            <person name="Hall N."/>
            <person name="Watson M."/>
            <person name="Adriaenssens E.M."/>
            <person name="Foster-Nyarko E."/>
            <person name="Jarju S."/>
            <person name="Secka A."/>
            <person name="Antonio M."/>
            <person name="Oren A."/>
            <person name="Chaudhuri R.R."/>
            <person name="La Ragione R."/>
            <person name="Hildebrand F."/>
            <person name="Pallen M.J."/>
        </authorList>
    </citation>
    <scope>NUCLEOTIDE SEQUENCE</scope>
    <source>
        <strain evidence="2">23274</strain>
    </source>
</reference>
<dbReference type="AlphaFoldDB" id="A0A9D1V151"/>
<dbReference type="Proteomes" id="UP000824202">
    <property type="component" value="Unassembled WGS sequence"/>
</dbReference>
<organism evidence="2 3">
    <name type="scientific">Candidatus Odoribacter faecigallinarum</name>
    <dbReference type="NCBI Taxonomy" id="2838706"/>
    <lineage>
        <taxon>Bacteria</taxon>
        <taxon>Pseudomonadati</taxon>
        <taxon>Bacteroidota</taxon>
        <taxon>Bacteroidia</taxon>
        <taxon>Bacteroidales</taxon>
        <taxon>Odoribacteraceae</taxon>
        <taxon>Odoribacter</taxon>
    </lineage>
</organism>